<dbReference type="Gene3D" id="3.40.109.10">
    <property type="entry name" value="NADH Oxidase"/>
    <property type="match status" value="1"/>
</dbReference>
<comment type="caution">
    <text evidence="7">The sequence shown here is derived from an EMBL/GenBank/DDBJ whole genome shotgun (WGS) entry which is preliminary data.</text>
</comment>
<dbReference type="AlphaFoldDB" id="A0A395JMQ0"/>
<evidence type="ECO:0000256" key="5">
    <source>
        <dbReference type="PIRNR" id="PIRNR005426"/>
    </source>
</evidence>
<evidence type="ECO:0000256" key="4">
    <source>
        <dbReference type="ARBA" id="ARBA00023002"/>
    </source>
</evidence>
<evidence type="ECO:0000256" key="2">
    <source>
        <dbReference type="ARBA" id="ARBA00022630"/>
    </source>
</evidence>
<proteinExistence type="inferred from homology"/>
<dbReference type="InParanoid" id="A0A395JMQ0"/>
<protein>
    <submittedName>
        <fullName evidence="7">Nitroreductase</fullName>
    </submittedName>
</protein>
<keyword evidence="2 5" id="KW-0285">Flavoprotein</keyword>
<dbReference type="InterPro" id="IPR000415">
    <property type="entry name" value="Nitroreductase-like"/>
</dbReference>
<dbReference type="PANTHER" id="PTHR43425:SF3">
    <property type="entry name" value="NADPH-DEPENDENT OXIDOREDUCTASE"/>
    <property type="match status" value="1"/>
</dbReference>
<feature type="domain" description="Nitroreductase" evidence="6">
    <location>
        <begin position="8"/>
        <end position="165"/>
    </location>
</feature>
<organism evidence="7 8">
    <name type="scientific">Arenicella xantha</name>
    <dbReference type="NCBI Taxonomy" id="644221"/>
    <lineage>
        <taxon>Bacteria</taxon>
        <taxon>Pseudomonadati</taxon>
        <taxon>Pseudomonadota</taxon>
        <taxon>Gammaproteobacteria</taxon>
        <taxon>Arenicellales</taxon>
        <taxon>Arenicellaceae</taxon>
        <taxon>Arenicella</taxon>
    </lineage>
</organism>
<gene>
    <name evidence="7" type="ORF">DFR28_102324</name>
</gene>
<comment type="similarity">
    <text evidence="1 5">Belongs to the flavin oxidoreductase frp family.</text>
</comment>
<evidence type="ECO:0000256" key="1">
    <source>
        <dbReference type="ARBA" id="ARBA00008366"/>
    </source>
</evidence>
<sequence>MNDTIATILKHRSIRRFSDQPLADSQLKEYIRAGQMASSSSFIQAVSVIRVSDSANRAKFAKLAGGQPYVESAPEFLVFCADLSRNRDRIRRDVAAEEPDFSWTEQFIAATVDVALFAQNVVVAAESDGLGCCYIGGIRNDPEQVTELLALPDLVYPVFGLCLGYPDQDPAAKPRLPIEAVFHQNAYPERGETDVVLDEYDAEVADYYQRRTNGKLNVTFTQQMAKQSASQTRKFMGEYIKKQGFNQH</sequence>
<evidence type="ECO:0000259" key="6">
    <source>
        <dbReference type="Pfam" id="PF00881"/>
    </source>
</evidence>
<dbReference type="Pfam" id="PF00881">
    <property type="entry name" value="Nitroreductase"/>
    <property type="match status" value="1"/>
</dbReference>
<accession>A0A395JMQ0</accession>
<dbReference type="FunCoup" id="A0A395JMQ0">
    <property type="interactions" value="58"/>
</dbReference>
<keyword evidence="8" id="KW-1185">Reference proteome</keyword>
<dbReference type="RefSeq" id="WP_113953720.1">
    <property type="nucleotide sequence ID" value="NZ_QNRT01000002.1"/>
</dbReference>
<dbReference type="PANTHER" id="PTHR43425">
    <property type="entry name" value="OXYGEN-INSENSITIVE NADPH NITROREDUCTASE"/>
    <property type="match status" value="1"/>
</dbReference>
<dbReference type="InterPro" id="IPR016446">
    <property type="entry name" value="Flavin_OxRdtase_Frp"/>
</dbReference>
<dbReference type="OrthoDB" id="3181400at2"/>
<name>A0A395JMQ0_9GAMM</name>
<dbReference type="GO" id="GO:0016491">
    <property type="term" value="F:oxidoreductase activity"/>
    <property type="evidence" value="ECO:0007669"/>
    <property type="project" value="UniProtKB-UniRule"/>
</dbReference>
<dbReference type="EMBL" id="QNRT01000002">
    <property type="protein sequence ID" value="RBP50908.1"/>
    <property type="molecule type" value="Genomic_DNA"/>
</dbReference>
<keyword evidence="3 5" id="KW-0288">FMN</keyword>
<evidence type="ECO:0000313" key="7">
    <source>
        <dbReference type="EMBL" id="RBP50908.1"/>
    </source>
</evidence>
<evidence type="ECO:0000313" key="8">
    <source>
        <dbReference type="Proteomes" id="UP000253083"/>
    </source>
</evidence>
<dbReference type="NCBIfam" id="NF008033">
    <property type="entry name" value="PRK10765.1"/>
    <property type="match status" value="1"/>
</dbReference>
<dbReference type="Proteomes" id="UP000253083">
    <property type="component" value="Unassembled WGS sequence"/>
</dbReference>
<evidence type="ECO:0000256" key="3">
    <source>
        <dbReference type="ARBA" id="ARBA00022643"/>
    </source>
</evidence>
<keyword evidence="4 5" id="KW-0560">Oxidoreductase</keyword>
<dbReference type="InterPro" id="IPR029479">
    <property type="entry name" value="Nitroreductase"/>
</dbReference>
<dbReference type="PIRSF" id="PIRSF005426">
    <property type="entry name" value="Frp"/>
    <property type="match status" value="1"/>
</dbReference>
<dbReference type="SUPFAM" id="SSF55469">
    <property type="entry name" value="FMN-dependent nitroreductase-like"/>
    <property type="match status" value="1"/>
</dbReference>
<keyword evidence="5" id="KW-0521">NADP</keyword>
<dbReference type="CDD" id="cd02146">
    <property type="entry name" value="NfsA-like"/>
    <property type="match status" value="1"/>
</dbReference>
<reference evidence="7 8" key="1">
    <citation type="submission" date="2018-06" db="EMBL/GenBank/DDBJ databases">
        <title>Genomic Encyclopedia of Type Strains, Phase IV (KMG-IV): sequencing the most valuable type-strain genomes for metagenomic binning, comparative biology and taxonomic classification.</title>
        <authorList>
            <person name="Goeker M."/>
        </authorList>
    </citation>
    <scope>NUCLEOTIDE SEQUENCE [LARGE SCALE GENOMIC DNA]</scope>
    <source>
        <strain evidence="7 8">DSM 24032</strain>
    </source>
</reference>